<organism evidence="3 4">
    <name type="scientific">Parasphingopyxis lamellibrachiae</name>
    <dbReference type="NCBI Taxonomy" id="680125"/>
    <lineage>
        <taxon>Bacteria</taxon>
        <taxon>Pseudomonadati</taxon>
        <taxon>Pseudomonadota</taxon>
        <taxon>Alphaproteobacteria</taxon>
        <taxon>Sphingomonadales</taxon>
        <taxon>Sphingomonadaceae</taxon>
        <taxon>Parasphingopyxis</taxon>
    </lineage>
</organism>
<proteinExistence type="predicted"/>
<evidence type="ECO:0000256" key="1">
    <source>
        <dbReference type="SAM" id="MobiDB-lite"/>
    </source>
</evidence>
<feature type="region of interest" description="Disordered" evidence="1">
    <location>
        <begin position="30"/>
        <end position="68"/>
    </location>
</feature>
<evidence type="ECO:0000313" key="4">
    <source>
        <dbReference type="Proteomes" id="UP000256310"/>
    </source>
</evidence>
<name>A0A3D9FIB4_9SPHN</name>
<reference evidence="3 4" key="1">
    <citation type="submission" date="2018-07" db="EMBL/GenBank/DDBJ databases">
        <title>Genomic Encyclopedia of Type Strains, Phase IV (KMG-IV): sequencing the most valuable type-strain genomes for metagenomic binning, comparative biology and taxonomic classification.</title>
        <authorList>
            <person name="Goeker M."/>
        </authorList>
    </citation>
    <scope>NUCLEOTIDE SEQUENCE [LARGE SCALE GENOMIC DNA]</scope>
    <source>
        <strain evidence="3 4">DSM 26725</strain>
    </source>
</reference>
<gene>
    <name evidence="3" type="ORF">DFR46_2593</name>
</gene>
<keyword evidence="2" id="KW-0812">Transmembrane</keyword>
<keyword evidence="4" id="KW-1185">Reference proteome</keyword>
<dbReference type="RefSeq" id="WP_116236799.1">
    <property type="nucleotide sequence ID" value="NZ_QRDP01000004.1"/>
</dbReference>
<keyword evidence="2" id="KW-1133">Transmembrane helix</keyword>
<keyword evidence="2" id="KW-0472">Membrane</keyword>
<comment type="caution">
    <text evidence="3">The sequence shown here is derived from an EMBL/GenBank/DDBJ whole genome shotgun (WGS) entry which is preliminary data.</text>
</comment>
<dbReference type="Proteomes" id="UP000256310">
    <property type="component" value="Unassembled WGS sequence"/>
</dbReference>
<dbReference type="OrthoDB" id="8964763at2"/>
<protein>
    <submittedName>
        <fullName evidence="3">Uncharacterized protein</fullName>
    </submittedName>
</protein>
<evidence type="ECO:0000313" key="3">
    <source>
        <dbReference type="EMBL" id="RED17544.1"/>
    </source>
</evidence>
<feature type="transmembrane region" description="Helical" evidence="2">
    <location>
        <begin position="6"/>
        <end position="26"/>
    </location>
</feature>
<sequence length="173" mass="18597">MNRNILIIAAAAIVVFLAVLLIPRLLDRGTEETPTRTASSESSEEADRPSAADDKDEPAAPVADAGPANSGLEAGLAEAARQINAQVPISIDELTTVTAARVQGSRIQYRYELSREFSAAQIAQFRQFASTQNPESICGNTETRSLINLGGEIEYVYYGPGDRYLFSTPITSC</sequence>
<dbReference type="EMBL" id="QRDP01000004">
    <property type="protein sequence ID" value="RED17544.1"/>
    <property type="molecule type" value="Genomic_DNA"/>
</dbReference>
<dbReference type="AlphaFoldDB" id="A0A3D9FIB4"/>
<accession>A0A3D9FIB4</accession>
<evidence type="ECO:0000256" key="2">
    <source>
        <dbReference type="SAM" id="Phobius"/>
    </source>
</evidence>
<dbReference type="Gene3D" id="3.30.300.250">
    <property type="match status" value="1"/>
</dbReference>